<dbReference type="InterPro" id="IPR001036">
    <property type="entry name" value="Acrflvin-R"/>
</dbReference>
<gene>
    <name evidence="10" type="ORF">ACFOW1_15560</name>
</gene>
<evidence type="ECO:0000256" key="1">
    <source>
        <dbReference type="ARBA" id="ARBA00004651"/>
    </source>
</evidence>
<evidence type="ECO:0000256" key="2">
    <source>
        <dbReference type="ARBA" id="ARBA00007613"/>
    </source>
</evidence>
<comment type="similarity">
    <text evidence="3">Belongs to the resistance-nodulation-cell division (RND) (TC 2.A.6) family.</text>
</comment>
<feature type="transmembrane region" description="Helical" evidence="9">
    <location>
        <begin position="449"/>
        <end position="468"/>
    </location>
</feature>
<feature type="transmembrane region" description="Helical" evidence="9">
    <location>
        <begin position="899"/>
        <end position="918"/>
    </location>
</feature>
<feature type="transmembrane region" description="Helical" evidence="9">
    <location>
        <begin position="970"/>
        <end position="991"/>
    </location>
</feature>
<sequence>MINKIIQFSVHNKLITGALLGIFMLWGIYSFTQLSVDALPDVTNNQVQVITNSPNLATQEVEQFITFPLETEFKSLQGLVELRSTSRSGLSVITIVFKYNMPLNITRQLVAEKIKVAQENIPKEYGSPDLIPPTTGLGEIYQYAIVPKKGYEDKFTAMDLRTIQDWIVKRQLLGTAGVVEVSSFGGKLKQYEVCVKPERLAAMNLTLIDVYNALQKNNSNTGGSYIDKGPNIYFIRGEGLIEKLDDINNIVVANANGIPVLIKDIGTVDFGFAPRYGAMTRNGNGETVGGVVLMQKGENAVNVIKQVKERMATIEKYLPEGLTINVFIDRTKLIERATHTVSTNLLEGALIVIFVLVLFLGNFRAGLIVASVIPLSMLFAVAMMKLFGVSANLMSMGALDFGLIVDGAVIIVESLTHKFFHDFKGQKLGQTKMDEEVTEGSSKIMSSAVFGQIIILIVYIPIFALSGIEGKMFMPMAQTVSFAIIGAMILSITYVPLISSLFLNKKIASKENITDKVMKWLVSRYQPFLQRIIKHRIPVLVTALLLFVGSLFVFNSLGGEFIPELDEGDFATTFAIRQGSSLPQSIETATQLEKIVKQFSEVKEVVTKIGSSEIPTDPMPIESGDMIMVLKDKKEWTSAKDKEELAEKMNEKMSIIPGVNLSFQQPIQMRFNELIAGVKSDIAIKIFGSNLDKLFAKANEIKSLVKGIDGLVDVKVEQIVGMPQLVVKYNRNKIAQYGLNIGDVNTILNTAYAGGYTGVVYESEKKFDLVVRIKKDPNTDADVLKGLLIPLPSGKQVPLSEIADVSFIPSPAQISREDAQRRIVIEANTRGRDVESVVKEIQQTLDAKLKLPEGYYITYGGQFQNLQEAKGRLQLAVPVSLLLIFFLLFLTFRSAKEATIIFSAIPLAAIGGIIALWIRGMNFSISAGVGFIALFGVAVLNGIVLISYYNRLKEEGEEDITKRILKGSAARLRPVLATAAVASLGFLPMAFSTSAGAEVQKPLATVVIGGLFSSTILTLFVLPVLYSLFYLKRKKAMKINTTIATVLILVFCSIGFNVTAQTQKLTLQNAIDLAVKNYPTIQQASLQTQQQQVLTGTATILDPFNINTGLGQINSKVFDYNVGVAQGFKLPNAYKAEQNLLKQNVTVAQSYEAVTKNELVRNVSNAYYNWLFSWQQYNLLLQTDSIYADYEKYANKKYQVGESNKLEKINATLQRKDLILQLAQANTQVSFYLTDLQRWMRTNQQYQAPTQFTALPEINLSDSNLLNKHPVLQFLQQQIIAKELAIKAEQSKAKPSFNLGVNAQSLDKERQFYYGSVGINIPLFKNGIKARTQAARLETEIAKKELDKNQQEIVTIFLQQNQLQQQSLQQLSYYRTEGLPMAESIINAAQRSYKAGDIGYIEYIQNIKDAIKIKTDYLAAVNNYNQTIIQLNYLLNR</sequence>
<keyword evidence="11" id="KW-1185">Reference proteome</keyword>
<name>A0ABV8Q1R2_9BACT</name>
<dbReference type="Gene3D" id="3.30.70.1440">
    <property type="entry name" value="Multidrug efflux transporter AcrB pore domain"/>
    <property type="match status" value="1"/>
</dbReference>
<dbReference type="Gene3D" id="1.20.1640.10">
    <property type="entry name" value="Multidrug efflux transporter AcrB transmembrane domain"/>
    <property type="match status" value="2"/>
</dbReference>
<dbReference type="EMBL" id="JBHSDC010000029">
    <property type="protein sequence ID" value="MFC4233318.1"/>
    <property type="molecule type" value="Genomic_DNA"/>
</dbReference>
<evidence type="ECO:0000256" key="4">
    <source>
        <dbReference type="ARBA" id="ARBA00022448"/>
    </source>
</evidence>
<dbReference type="PANTHER" id="PTHR32063">
    <property type="match status" value="1"/>
</dbReference>
<protein>
    <submittedName>
        <fullName evidence="10">CusA/CzcA family heavy metal efflux RND transporter</fullName>
    </submittedName>
</protein>
<dbReference type="Pfam" id="PF02321">
    <property type="entry name" value="OEP"/>
    <property type="match status" value="1"/>
</dbReference>
<reference evidence="11" key="1">
    <citation type="journal article" date="2019" name="Int. J. Syst. Evol. Microbiol.">
        <title>The Global Catalogue of Microorganisms (GCM) 10K type strain sequencing project: providing services to taxonomists for standard genome sequencing and annotation.</title>
        <authorList>
            <consortium name="The Broad Institute Genomics Platform"/>
            <consortium name="The Broad Institute Genome Sequencing Center for Infectious Disease"/>
            <person name="Wu L."/>
            <person name="Ma J."/>
        </authorList>
    </citation>
    <scope>NUCLEOTIDE SEQUENCE [LARGE SCALE GENOMIC DNA]</scope>
    <source>
        <strain evidence="11">CECT 8010</strain>
    </source>
</reference>
<organism evidence="10 11">
    <name type="scientific">Parasediminibacterium paludis</name>
    <dbReference type="NCBI Taxonomy" id="908966"/>
    <lineage>
        <taxon>Bacteria</taxon>
        <taxon>Pseudomonadati</taxon>
        <taxon>Bacteroidota</taxon>
        <taxon>Chitinophagia</taxon>
        <taxon>Chitinophagales</taxon>
        <taxon>Chitinophagaceae</taxon>
        <taxon>Parasediminibacterium</taxon>
    </lineage>
</organism>
<dbReference type="RefSeq" id="WP_379015545.1">
    <property type="nucleotide sequence ID" value="NZ_JBHSDC010000029.1"/>
</dbReference>
<dbReference type="Gene3D" id="1.20.1600.10">
    <property type="entry name" value="Outer membrane efflux proteins (OEP)"/>
    <property type="match status" value="1"/>
</dbReference>
<feature type="transmembrane region" description="Helical" evidence="9">
    <location>
        <begin position="873"/>
        <end position="892"/>
    </location>
</feature>
<feature type="transmembrane region" description="Helical" evidence="9">
    <location>
        <begin position="1041"/>
        <end position="1060"/>
    </location>
</feature>
<dbReference type="PANTHER" id="PTHR32063:SF24">
    <property type="entry name" value="CATION EFFLUX SYSTEM (ACRB_ACRD_ACRF FAMILY)"/>
    <property type="match status" value="1"/>
</dbReference>
<keyword evidence="6 9" id="KW-0812">Transmembrane</keyword>
<comment type="caution">
    <text evidence="10">The sequence shown here is derived from an EMBL/GenBank/DDBJ whole genome shotgun (WGS) entry which is preliminary data.</text>
</comment>
<dbReference type="InterPro" id="IPR027463">
    <property type="entry name" value="AcrB_DN_DC_subdom"/>
</dbReference>
<feature type="transmembrane region" description="Helical" evidence="9">
    <location>
        <begin position="1003"/>
        <end position="1029"/>
    </location>
</feature>
<dbReference type="NCBIfam" id="TIGR00914">
    <property type="entry name" value="2A0601"/>
    <property type="match status" value="1"/>
</dbReference>
<accession>A0ABV8Q1R2</accession>
<keyword evidence="8 9" id="KW-0472">Membrane</keyword>
<evidence type="ECO:0000256" key="8">
    <source>
        <dbReference type="ARBA" id="ARBA00023136"/>
    </source>
</evidence>
<dbReference type="SUPFAM" id="SSF82714">
    <property type="entry name" value="Multidrug efflux transporter AcrB TolC docking domain, DN and DC subdomains"/>
    <property type="match status" value="2"/>
</dbReference>
<evidence type="ECO:0000313" key="11">
    <source>
        <dbReference type="Proteomes" id="UP001595906"/>
    </source>
</evidence>
<feature type="transmembrane region" description="Helical" evidence="9">
    <location>
        <begin position="480"/>
        <end position="503"/>
    </location>
</feature>
<dbReference type="Gene3D" id="3.30.2090.10">
    <property type="entry name" value="Multidrug efflux transporter AcrB TolC docking domain, DN and DC subdomains"/>
    <property type="match status" value="2"/>
</dbReference>
<dbReference type="InterPro" id="IPR004763">
    <property type="entry name" value="CusA-like"/>
</dbReference>
<comment type="subcellular location">
    <subcellularLocation>
        <location evidence="1">Cell membrane</location>
        <topology evidence="1">Multi-pass membrane protein</topology>
    </subcellularLocation>
</comment>
<dbReference type="Gene3D" id="3.30.70.1430">
    <property type="entry name" value="Multidrug efflux transporter AcrB pore domain"/>
    <property type="match status" value="2"/>
</dbReference>
<keyword evidence="7 9" id="KW-1133">Transmembrane helix</keyword>
<dbReference type="SUPFAM" id="SSF56954">
    <property type="entry name" value="Outer membrane efflux proteins (OEP)"/>
    <property type="match status" value="1"/>
</dbReference>
<dbReference type="Pfam" id="PF00873">
    <property type="entry name" value="ACR_tran"/>
    <property type="match status" value="1"/>
</dbReference>
<feature type="transmembrane region" description="Helical" evidence="9">
    <location>
        <begin position="393"/>
        <end position="412"/>
    </location>
</feature>
<keyword evidence="5" id="KW-1003">Cell membrane</keyword>
<feature type="transmembrane region" description="Helical" evidence="9">
    <location>
        <begin position="924"/>
        <end position="949"/>
    </location>
</feature>
<dbReference type="PRINTS" id="PR00702">
    <property type="entry name" value="ACRIFLAVINRP"/>
</dbReference>
<evidence type="ECO:0000256" key="3">
    <source>
        <dbReference type="ARBA" id="ARBA00010942"/>
    </source>
</evidence>
<comment type="similarity">
    <text evidence="2">Belongs to the outer membrane factor (OMF) (TC 1.B.17) family.</text>
</comment>
<dbReference type="SUPFAM" id="SSF82693">
    <property type="entry name" value="Multidrug efflux transporter AcrB pore domain, PN1, PN2, PC1 and PC2 subdomains"/>
    <property type="match status" value="3"/>
</dbReference>
<feature type="transmembrane region" description="Helical" evidence="9">
    <location>
        <begin position="537"/>
        <end position="557"/>
    </location>
</feature>
<proteinExistence type="inferred from homology"/>
<dbReference type="Proteomes" id="UP001595906">
    <property type="component" value="Unassembled WGS sequence"/>
</dbReference>
<evidence type="ECO:0000313" key="10">
    <source>
        <dbReference type="EMBL" id="MFC4233318.1"/>
    </source>
</evidence>
<feature type="transmembrane region" description="Helical" evidence="9">
    <location>
        <begin position="367"/>
        <end position="387"/>
    </location>
</feature>
<dbReference type="SUPFAM" id="SSF82866">
    <property type="entry name" value="Multidrug efflux transporter AcrB transmembrane domain"/>
    <property type="match status" value="2"/>
</dbReference>
<dbReference type="InterPro" id="IPR003423">
    <property type="entry name" value="OMP_efflux"/>
</dbReference>
<evidence type="ECO:0000256" key="7">
    <source>
        <dbReference type="ARBA" id="ARBA00022989"/>
    </source>
</evidence>
<feature type="transmembrane region" description="Helical" evidence="9">
    <location>
        <begin position="341"/>
        <end position="360"/>
    </location>
</feature>
<feature type="transmembrane region" description="Helical" evidence="9">
    <location>
        <begin position="12"/>
        <end position="31"/>
    </location>
</feature>
<evidence type="ECO:0000256" key="9">
    <source>
        <dbReference type="SAM" id="Phobius"/>
    </source>
</evidence>
<dbReference type="Gene3D" id="3.30.70.1320">
    <property type="entry name" value="Multidrug efflux transporter AcrB pore domain like"/>
    <property type="match status" value="1"/>
</dbReference>
<keyword evidence="4" id="KW-0813">Transport</keyword>
<evidence type="ECO:0000256" key="5">
    <source>
        <dbReference type="ARBA" id="ARBA00022475"/>
    </source>
</evidence>
<evidence type="ECO:0000256" key="6">
    <source>
        <dbReference type="ARBA" id="ARBA00022692"/>
    </source>
</evidence>